<keyword evidence="3" id="KW-1185">Reference proteome</keyword>
<dbReference type="SUPFAM" id="SSF56003">
    <property type="entry name" value="Molybdenum cofactor-binding domain"/>
    <property type="match status" value="1"/>
</dbReference>
<dbReference type="Pfam" id="PF20256">
    <property type="entry name" value="MoCoBD_2"/>
    <property type="match status" value="1"/>
</dbReference>
<accession>A0A378TKK8</accession>
<evidence type="ECO:0000259" key="1">
    <source>
        <dbReference type="SMART" id="SM01008"/>
    </source>
</evidence>
<organism evidence="2 3">
    <name type="scientific">Mycolicibacterium tokaiense</name>
    <dbReference type="NCBI Taxonomy" id="39695"/>
    <lineage>
        <taxon>Bacteria</taxon>
        <taxon>Bacillati</taxon>
        <taxon>Actinomycetota</taxon>
        <taxon>Actinomycetes</taxon>
        <taxon>Mycobacteriales</taxon>
        <taxon>Mycobacteriaceae</taxon>
        <taxon>Mycolicibacterium</taxon>
    </lineage>
</organism>
<dbReference type="RefSeq" id="WP_115280245.1">
    <property type="nucleotide sequence ID" value="NZ_AP022600.1"/>
</dbReference>
<dbReference type="EC" id="1.3.7.9" evidence="2"/>
<keyword evidence="2" id="KW-0560">Oxidoreductase</keyword>
<gene>
    <name evidence="2" type="primary">hcrA_2</name>
    <name evidence="2" type="ORF">NCTC10821_04818</name>
</gene>
<dbReference type="InterPro" id="IPR037165">
    <property type="entry name" value="AldOxase/xan_DH_Mopterin-bd_sf"/>
</dbReference>
<dbReference type="InterPro" id="IPR016208">
    <property type="entry name" value="Ald_Oxase/xanthine_DH-like"/>
</dbReference>
<dbReference type="Gene3D" id="3.90.1170.50">
    <property type="entry name" value="Aldehyde oxidase/xanthine dehydrogenase, a/b hammerhead"/>
    <property type="match status" value="1"/>
</dbReference>
<dbReference type="GO" id="GO:0016491">
    <property type="term" value="F:oxidoreductase activity"/>
    <property type="evidence" value="ECO:0007669"/>
    <property type="project" value="UniProtKB-KW"/>
</dbReference>
<sequence>MTSTADRLDDVAVDHGRSDLGDVGQSVLRYGGQDRVSGAQKFLSDLRFPGAAHVVLVTLPVGCAEILAVHTDAARRLPGVVDIVSAADLPQPVPRFGVSHKDRPVLATGSTTYHGEAVAAVIADSVDQARAAAAAVEIEYRETTGVYDLDAALAPGAPVVRQATLDDGDDATNVLESAAYSWGDLDAETARADVVVENVYRFPMVTHFPIEPGGAVAVPTADGGLDIYSPVQHPYLLQRTLASVWDLPLSKVRVLAPDPGGAFGGKQNPKHEPLIAFLAMRTGRTCRLVLSLEETFQSMRRAGARITARTGFTRDGRLTFHVMDCDFLIGAYADVAPRVMAKGSYVGAGPYRIPAVRVDARAVQTNTTPSTAFRGFGAPQVAWATESQLNAAATQLGIDALEIRRRNLVTQGEPFVRGAFQAVSDGNWHECLEKAAELIDWNRPRPAGTGVGIAVGIKPGATTGLSQSLVRFLFDGSVIAYAGTSDMGQGARTLWQQIVSYELGADRDAVHVVSGDTAAVPFDLQTSASRSTVFMGNAVLDACRDIRRRVLDLYAESTGIPAEQLAEEPGFLITPAGRLPLAEAAQAALGSLRGEFIGQGTCRLRGVKGHPLGGDAAFYEFNCTAIETEVDFETGELLLTKHVTVSDVGTELNPLQVTSQDEGAAIMGLGHSQMEQLLVDDHGRIRNLGALDYRIPTFNDVPLEFVTGAVENHDGPGPYGAKGISEGALLCTAGALGGAVAQAIGAQITELPLTPERVWREIHRSTSGL</sequence>
<dbReference type="Pfam" id="PF02738">
    <property type="entry name" value="MoCoBD_1"/>
    <property type="match status" value="1"/>
</dbReference>
<proteinExistence type="predicted"/>
<dbReference type="InterPro" id="IPR000674">
    <property type="entry name" value="Ald_Oxase/Xan_DH_a/b"/>
</dbReference>
<evidence type="ECO:0000313" key="2">
    <source>
        <dbReference type="EMBL" id="STZ61269.1"/>
    </source>
</evidence>
<evidence type="ECO:0000313" key="3">
    <source>
        <dbReference type="Proteomes" id="UP000254978"/>
    </source>
</evidence>
<dbReference type="Pfam" id="PF01315">
    <property type="entry name" value="Ald_Xan_dh_C"/>
    <property type="match status" value="1"/>
</dbReference>
<dbReference type="PANTHER" id="PTHR11908:SF157">
    <property type="entry name" value="XANTHINE DEHYDROGENASE SUBUNIT D-RELATED"/>
    <property type="match status" value="1"/>
</dbReference>
<protein>
    <submittedName>
        <fullName evidence="2">Aerobic-type carbon monoxide dehydrogenase, large subunit CoxL/CutL-like protein</fullName>
        <ecNumber evidence="2">1.3.7.9</ecNumber>
    </submittedName>
</protein>
<name>A0A378TKK8_9MYCO</name>
<dbReference type="Gene3D" id="3.30.365.10">
    <property type="entry name" value="Aldehyde oxidase/xanthine dehydrogenase, molybdopterin binding domain"/>
    <property type="match status" value="4"/>
</dbReference>
<dbReference type="GO" id="GO:0005506">
    <property type="term" value="F:iron ion binding"/>
    <property type="evidence" value="ECO:0007669"/>
    <property type="project" value="InterPro"/>
</dbReference>
<dbReference type="AlphaFoldDB" id="A0A378TKK8"/>
<reference evidence="2 3" key="1">
    <citation type="submission" date="2018-06" db="EMBL/GenBank/DDBJ databases">
        <authorList>
            <consortium name="Pathogen Informatics"/>
            <person name="Doyle S."/>
        </authorList>
    </citation>
    <scope>NUCLEOTIDE SEQUENCE [LARGE SCALE GENOMIC DNA]</scope>
    <source>
        <strain evidence="2 3">NCTC10821</strain>
    </source>
</reference>
<dbReference type="Proteomes" id="UP000254978">
    <property type="component" value="Unassembled WGS sequence"/>
</dbReference>
<dbReference type="PANTHER" id="PTHR11908">
    <property type="entry name" value="XANTHINE DEHYDROGENASE"/>
    <property type="match status" value="1"/>
</dbReference>
<feature type="domain" description="Aldehyde oxidase/xanthine dehydrogenase a/b hammerhead" evidence="1">
    <location>
        <begin position="37"/>
        <end position="144"/>
    </location>
</feature>
<dbReference type="EMBL" id="UGQT01000001">
    <property type="protein sequence ID" value="STZ61269.1"/>
    <property type="molecule type" value="Genomic_DNA"/>
</dbReference>
<dbReference type="InterPro" id="IPR036856">
    <property type="entry name" value="Ald_Oxase/Xan_DH_a/b_sf"/>
</dbReference>
<dbReference type="SMART" id="SM01008">
    <property type="entry name" value="Ald_Xan_dh_C"/>
    <property type="match status" value="1"/>
</dbReference>
<dbReference type="InterPro" id="IPR046867">
    <property type="entry name" value="AldOxase/xan_DH_MoCoBD2"/>
</dbReference>
<dbReference type="SUPFAM" id="SSF54665">
    <property type="entry name" value="CO dehydrogenase molybdoprotein N-domain-like"/>
    <property type="match status" value="1"/>
</dbReference>
<dbReference type="OrthoDB" id="9758509at2"/>
<dbReference type="InterPro" id="IPR008274">
    <property type="entry name" value="AldOxase/xan_DH_MoCoBD1"/>
</dbReference>